<comment type="caution">
    <text evidence="2">The sequence shown here is derived from an EMBL/GenBank/DDBJ whole genome shotgun (WGS) entry which is preliminary data.</text>
</comment>
<dbReference type="AlphaFoldDB" id="A0A4R2IH63"/>
<feature type="transmembrane region" description="Helical" evidence="1">
    <location>
        <begin position="36"/>
        <end position="62"/>
    </location>
</feature>
<feature type="transmembrane region" description="Helical" evidence="1">
    <location>
        <begin position="377"/>
        <end position="399"/>
    </location>
</feature>
<dbReference type="OrthoDB" id="653189at2"/>
<gene>
    <name evidence="2" type="ORF">EV148_101588</name>
</gene>
<feature type="transmembrane region" description="Helical" evidence="1">
    <location>
        <begin position="245"/>
        <end position="268"/>
    </location>
</feature>
<keyword evidence="3" id="KW-1185">Reference proteome</keyword>
<reference evidence="2 3" key="1">
    <citation type="journal article" date="2015" name="Stand. Genomic Sci.">
        <title>Genomic Encyclopedia of Bacterial and Archaeal Type Strains, Phase III: the genomes of soil and plant-associated and newly described type strains.</title>
        <authorList>
            <person name="Whitman W.B."/>
            <person name="Woyke T."/>
            <person name="Klenk H.P."/>
            <person name="Zhou Y."/>
            <person name="Lilburn T.G."/>
            <person name="Beck B.J."/>
            <person name="De Vos P."/>
            <person name="Vandamme P."/>
            <person name="Eisen J.A."/>
            <person name="Garrity G."/>
            <person name="Hugenholtz P."/>
            <person name="Kyrpides N.C."/>
        </authorList>
    </citation>
    <scope>NUCLEOTIDE SEQUENCE [LARGE SCALE GENOMIC DNA]</scope>
    <source>
        <strain evidence="2 3">A3</strain>
    </source>
</reference>
<feature type="transmembrane region" description="Helical" evidence="1">
    <location>
        <begin position="12"/>
        <end position="30"/>
    </location>
</feature>
<feature type="transmembrane region" description="Helical" evidence="1">
    <location>
        <begin position="114"/>
        <end position="135"/>
    </location>
</feature>
<keyword evidence="1" id="KW-0812">Transmembrane</keyword>
<evidence type="ECO:0000256" key="1">
    <source>
        <dbReference type="SAM" id="Phobius"/>
    </source>
</evidence>
<keyword evidence="1" id="KW-1133">Transmembrane helix</keyword>
<feature type="transmembrane region" description="Helical" evidence="1">
    <location>
        <begin position="352"/>
        <end position="371"/>
    </location>
</feature>
<protein>
    <submittedName>
        <fullName evidence="2">O-antigen/teichoic acid export membrane protein</fullName>
    </submittedName>
</protein>
<feature type="transmembrane region" description="Helical" evidence="1">
    <location>
        <begin position="323"/>
        <end position="345"/>
    </location>
</feature>
<sequence length="416" mass="43179">MRRLLEPLAANYGYAAFAALATLLLVPLYVRLLGPAWPALALCLTLQGVLFLADGLLSPLVLRDAARARGASAWMTYRRFLRAYVACAGVLVLLGLVATTLLRTRGGDGLVPALRLALLQFGLQFANGAAIAFMIGHGRQREANLRLVGFALAKHAAALLALLAWPVAAAYLGAFAAVGAIEFTANHVRLRRALRTAQAAAGGAPAVDGGRRLALFVGGSALGLAAAQLDRVVLALSQPAPRYGVYYLAGSVLLSLLSLQVPAARTFLPLIATGENARATAAAMLAVLAATIAAPAILVALFPQSLLELWLHDAAIAAEGAPVLRLLMLALVMNALYAPAGMLLVHAHRYGTIAAANAIIFAAEAVVLYIAVPRAGILAGAFAWLACGVVQLAVAIGVWRSHIARDRASTPGQALD</sequence>
<proteinExistence type="predicted"/>
<feature type="transmembrane region" description="Helical" evidence="1">
    <location>
        <begin position="83"/>
        <end position="102"/>
    </location>
</feature>
<name>A0A4R2IH63_9GAMM</name>
<evidence type="ECO:0000313" key="2">
    <source>
        <dbReference type="EMBL" id="TCO43169.1"/>
    </source>
</evidence>
<evidence type="ECO:0000313" key="3">
    <source>
        <dbReference type="Proteomes" id="UP000294862"/>
    </source>
</evidence>
<accession>A0A4R2IH63</accession>
<keyword evidence="1" id="KW-0472">Membrane</keyword>
<dbReference type="RefSeq" id="WP_131993184.1">
    <property type="nucleotide sequence ID" value="NZ_SLWQ01000001.1"/>
</dbReference>
<dbReference type="EMBL" id="SLWQ01000001">
    <property type="protein sequence ID" value="TCO43169.1"/>
    <property type="molecule type" value="Genomic_DNA"/>
</dbReference>
<feature type="transmembrane region" description="Helical" evidence="1">
    <location>
        <begin position="156"/>
        <end position="181"/>
    </location>
</feature>
<feature type="transmembrane region" description="Helical" evidence="1">
    <location>
        <begin position="280"/>
        <end position="303"/>
    </location>
</feature>
<dbReference type="Proteomes" id="UP000294862">
    <property type="component" value="Unassembled WGS sequence"/>
</dbReference>
<organism evidence="2 3">
    <name type="scientific">Dokdonella fugitiva</name>
    <dbReference type="NCBI Taxonomy" id="328517"/>
    <lineage>
        <taxon>Bacteria</taxon>
        <taxon>Pseudomonadati</taxon>
        <taxon>Pseudomonadota</taxon>
        <taxon>Gammaproteobacteria</taxon>
        <taxon>Lysobacterales</taxon>
        <taxon>Rhodanobacteraceae</taxon>
        <taxon>Dokdonella</taxon>
    </lineage>
</organism>